<keyword evidence="9 12" id="KW-1133">Transmembrane helix</keyword>
<dbReference type="SUPFAM" id="SSF47384">
    <property type="entry name" value="Homodimeric domain of signal transducing histidine kinase"/>
    <property type="match status" value="1"/>
</dbReference>
<keyword evidence="8 14" id="KW-0418">Kinase</keyword>
<dbReference type="InterPro" id="IPR003594">
    <property type="entry name" value="HATPase_dom"/>
</dbReference>
<dbReference type="SMART" id="SM00388">
    <property type="entry name" value="HisKA"/>
    <property type="match status" value="1"/>
</dbReference>
<dbReference type="InterPro" id="IPR052162">
    <property type="entry name" value="Sensor_kinase/Photoreceptor"/>
</dbReference>
<dbReference type="PROSITE" id="PS50109">
    <property type="entry name" value="HIS_KIN"/>
    <property type="match status" value="1"/>
</dbReference>
<dbReference type="Pfam" id="PF00512">
    <property type="entry name" value="HisKA"/>
    <property type="match status" value="1"/>
</dbReference>
<name>A0A7W6RYG3_9PROT</name>
<evidence type="ECO:0000256" key="11">
    <source>
        <dbReference type="SAM" id="Coils"/>
    </source>
</evidence>
<dbReference type="InterPro" id="IPR003661">
    <property type="entry name" value="HisK_dim/P_dom"/>
</dbReference>
<keyword evidence="15" id="KW-1185">Reference proteome</keyword>
<dbReference type="SMART" id="SM01049">
    <property type="entry name" value="Cache_2"/>
    <property type="match status" value="2"/>
</dbReference>
<evidence type="ECO:0000256" key="2">
    <source>
        <dbReference type="ARBA" id="ARBA00004651"/>
    </source>
</evidence>
<proteinExistence type="predicted"/>
<sequence>MPRGPEAVARERPGVVRSLSLRLFVAFAAALMTLYAYWGLDLYRTMNAEVRYRAETLMEERRAYIRALVETAVNGAQHQRRTVEARARAVIRERVQSALAVASHIWRTRPHRASDQEAEVMIREALRPLRFNNGRGYFFVLDIATGRAILHAANPALEGTDTRDLRDSTGQPFVQSMLDMVRDQGTGFHTYKWFHPTRAGPNHRKIAYLAHFEPLGWAIAAGDYIADMTADIKAETLAQLRSMHFGEDGYIFAGTWAGVSLLGPAEGRNMWEVTDRHGVKIVQELIAAARGGGGFVEYVRPDIEHGMQPSHKLSYVLPVPEWEWYVGAGVPVDDINAAIAAMRHDTRREALLDLLLGTGLVVLLAAASYLIALDSARRIGGEMAQLEGFLADDGRHPERLDTNAMRLAETTRLAQALKGAATRRDAAEAALERQTRNLEKSTADLERFVYVASHDLREPLRIIASYVGLLRRRYRGRLDADADAFIDYASEGARRMHDMIGDLLTFVRVQRSEEPFVAVPLGRVLDRVLATLAARIEETGAKVSVAPTLPVVHGREPLLVSLMQNLIENALKYRDPERPAKVRVEAAVTDDEAVLSVADNGIGIDPAYHDRIFLFFQRLHPASSYPGTGMGLSLCRSIAESHGGRIWLESEPGVGTTFHVALPLAPADEADHGAPTGPDEASRQS</sequence>
<dbReference type="FunFam" id="3.30.565.10:FF:000006">
    <property type="entry name" value="Sensor histidine kinase WalK"/>
    <property type="match status" value="1"/>
</dbReference>
<keyword evidence="6" id="KW-0808">Transferase</keyword>
<accession>A0A7W6RYG3</accession>
<evidence type="ECO:0000313" key="15">
    <source>
        <dbReference type="Proteomes" id="UP000555728"/>
    </source>
</evidence>
<dbReference type="SMART" id="SM00387">
    <property type="entry name" value="HATPase_c"/>
    <property type="match status" value="1"/>
</dbReference>
<comment type="subcellular location">
    <subcellularLocation>
        <location evidence="2">Cell membrane</location>
        <topology evidence="2">Multi-pass membrane protein</topology>
    </subcellularLocation>
</comment>
<dbReference type="Proteomes" id="UP000555728">
    <property type="component" value="Unassembled WGS sequence"/>
</dbReference>
<evidence type="ECO:0000313" key="14">
    <source>
        <dbReference type="EMBL" id="MBB4285560.1"/>
    </source>
</evidence>
<dbReference type="InterPro" id="IPR004358">
    <property type="entry name" value="Sig_transdc_His_kin-like_C"/>
</dbReference>
<dbReference type="Pfam" id="PF02518">
    <property type="entry name" value="HATPase_c"/>
    <property type="match status" value="1"/>
</dbReference>
<feature type="transmembrane region" description="Helical" evidence="12">
    <location>
        <begin position="20"/>
        <end position="38"/>
    </location>
</feature>
<evidence type="ECO:0000256" key="1">
    <source>
        <dbReference type="ARBA" id="ARBA00000085"/>
    </source>
</evidence>
<dbReference type="PANTHER" id="PTHR43304:SF1">
    <property type="entry name" value="PAC DOMAIN-CONTAINING PROTEIN"/>
    <property type="match status" value="1"/>
</dbReference>
<dbReference type="PRINTS" id="PR00344">
    <property type="entry name" value="BCTRLSENSOR"/>
</dbReference>
<comment type="catalytic activity">
    <reaction evidence="1">
        <text>ATP + protein L-histidine = ADP + protein N-phospho-L-histidine.</text>
        <dbReference type="EC" id="2.7.13.3"/>
    </reaction>
</comment>
<feature type="transmembrane region" description="Helical" evidence="12">
    <location>
        <begin position="351"/>
        <end position="372"/>
    </location>
</feature>
<evidence type="ECO:0000256" key="12">
    <source>
        <dbReference type="SAM" id="Phobius"/>
    </source>
</evidence>
<dbReference type="RefSeq" id="WP_184432973.1">
    <property type="nucleotide sequence ID" value="NZ_JACIGI010000008.1"/>
</dbReference>
<gene>
    <name evidence="14" type="ORF">GGD88_001279</name>
</gene>
<comment type="caution">
    <text evidence="14">The sequence shown here is derived from an EMBL/GenBank/DDBJ whole genome shotgun (WGS) entry which is preliminary data.</text>
</comment>
<feature type="coiled-coil region" evidence="11">
    <location>
        <begin position="417"/>
        <end position="444"/>
    </location>
</feature>
<evidence type="ECO:0000256" key="5">
    <source>
        <dbReference type="ARBA" id="ARBA00022553"/>
    </source>
</evidence>
<dbReference type="InterPro" id="IPR004010">
    <property type="entry name" value="Double_Cache_2"/>
</dbReference>
<reference evidence="14 15" key="1">
    <citation type="submission" date="2020-08" db="EMBL/GenBank/DDBJ databases">
        <title>Genome sequencing of Purple Non-Sulfur Bacteria from various extreme environments.</title>
        <authorList>
            <person name="Mayer M."/>
        </authorList>
    </citation>
    <scope>NUCLEOTIDE SEQUENCE [LARGE SCALE GENOMIC DNA]</scope>
    <source>
        <strain evidence="14 15">JA135</strain>
    </source>
</reference>
<dbReference type="Gene3D" id="1.10.287.130">
    <property type="match status" value="1"/>
</dbReference>
<evidence type="ECO:0000256" key="7">
    <source>
        <dbReference type="ARBA" id="ARBA00022692"/>
    </source>
</evidence>
<dbReference type="InterPro" id="IPR036097">
    <property type="entry name" value="HisK_dim/P_sf"/>
</dbReference>
<dbReference type="Pfam" id="PF08269">
    <property type="entry name" value="dCache_2"/>
    <property type="match status" value="1"/>
</dbReference>
<dbReference type="SUPFAM" id="SSF55874">
    <property type="entry name" value="ATPase domain of HSP90 chaperone/DNA topoisomerase II/histidine kinase"/>
    <property type="match status" value="1"/>
</dbReference>
<evidence type="ECO:0000256" key="10">
    <source>
        <dbReference type="ARBA" id="ARBA00023136"/>
    </source>
</evidence>
<keyword evidence="11" id="KW-0175">Coiled coil</keyword>
<evidence type="ECO:0000256" key="4">
    <source>
        <dbReference type="ARBA" id="ARBA00022475"/>
    </source>
</evidence>
<evidence type="ECO:0000256" key="3">
    <source>
        <dbReference type="ARBA" id="ARBA00012438"/>
    </source>
</evidence>
<dbReference type="InterPro" id="IPR036890">
    <property type="entry name" value="HATPase_C_sf"/>
</dbReference>
<evidence type="ECO:0000256" key="8">
    <source>
        <dbReference type="ARBA" id="ARBA00022777"/>
    </source>
</evidence>
<dbReference type="GO" id="GO:0005886">
    <property type="term" value="C:plasma membrane"/>
    <property type="evidence" value="ECO:0007669"/>
    <property type="project" value="UniProtKB-SubCell"/>
</dbReference>
<dbReference type="InterPro" id="IPR005467">
    <property type="entry name" value="His_kinase_dom"/>
</dbReference>
<dbReference type="Gene3D" id="3.30.450.20">
    <property type="entry name" value="PAS domain"/>
    <property type="match status" value="2"/>
</dbReference>
<keyword evidence="10 12" id="KW-0472">Membrane</keyword>
<dbReference type="Gene3D" id="3.30.565.10">
    <property type="entry name" value="Histidine kinase-like ATPase, C-terminal domain"/>
    <property type="match status" value="1"/>
</dbReference>
<dbReference type="GO" id="GO:0000155">
    <property type="term" value="F:phosphorelay sensor kinase activity"/>
    <property type="evidence" value="ECO:0007669"/>
    <property type="project" value="InterPro"/>
</dbReference>
<dbReference type="InterPro" id="IPR033480">
    <property type="entry name" value="sCache_2"/>
</dbReference>
<evidence type="ECO:0000259" key="13">
    <source>
        <dbReference type="PROSITE" id="PS50109"/>
    </source>
</evidence>
<keyword evidence="4" id="KW-1003">Cell membrane</keyword>
<dbReference type="CDD" id="cd00082">
    <property type="entry name" value="HisKA"/>
    <property type="match status" value="1"/>
</dbReference>
<dbReference type="EMBL" id="JACIGI010000008">
    <property type="protein sequence ID" value="MBB4285560.1"/>
    <property type="molecule type" value="Genomic_DNA"/>
</dbReference>
<evidence type="ECO:0000256" key="9">
    <source>
        <dbReference type="ARBA" id="ARBA00022989"/>
    </source>
</evidence>
<keyword evidence="7 12" id="KW-0812">Transmembrane</keyword>
<organism evidence="14 15">
    <name type="scientific">Roseospira goensis</name>
    <dbReference type="NCBI Taxonomy" id="391922"/>
    <lineage>
        <taxon>Bacteria</taxon>
        <taxon>Pseudomonadati</taxon>
        <taxon>Pseudomonadota</taxon>
        <taxon>Alphaproteobacteria</taxon>
        <taxon>Rhodospirillales</taxon>
        <taxon>Rhodospirillaceae</taxon>
        <taxon>Roseospira</taxon>
    </lineage>
</organism>
<dbReference type="PANTHER" id="PTHR43304">
    <property type="entry name" value="PHYTOCHROME-LIKE PROTEIN CPH1"/>
    <property type="match status" value="1"/>
</dbReference>
<protein>
    <recommendedName>
        <fullName evidence="3">histidine kinase</fullName>
        <ecNumber evidence="3">2.7.13.3</ecNumber>
    </recommendedName>
</protein>
<feature type="domain" description="Histidine kinase" evidence="13">
    <location>
        <begin position="451"/>
        <end position="666"/>
    </location>
</feature>
<keyword evidence="5" id="KW-0597">Phosphoprotein</keyword>
<evidence type="ECO:0000256" key="6">
    <source>
        <dbReference type="ARBA" id="ARBA00022679"/>
    </source>
</evidence>
<dbReference type="CDD" id="cd18774">
    <property type="entry name" value="PDC2_HK_sensor"/>
    <property type="match status" value="1"/>
</dbReference>
<dbReference type="AlphaFoldDB" id="A0A7W6RYG3"/>
<dbReference type="EC" id="2.7.13.3" evidence="3"/>